<dbReference type="SUPFAM" id="SSF55666">
    <property type="entry name" value="Ribonuclease PH domain 2-like"/>
    <property type="match status" value="1"/>
</dbReference>
<name>A0A6V2BMY3_9STRA</name>
<dbReference type="Gene3D" id="3.30.230.70">
    <property type="entry name" value="GHMP Kinase, N-terminal domain"/>
    <property type="match status" value="1"/>
</dbReference>
<evidence type="ECO:0000313" key="8">
    <source>
        <dbReference type="EMBL" id="CAE4588504.1"/>
    </source>
</evidence>
<feature type="domain" description="Exoribonuclease phosphorolytic" evidence="6">
    <location>
        <begin position="40"/>
        <end position="163"/>
    </location>
</feature>
<dbReference type="GO" id="GO:0003723">
    <property type="term" value="F:RNA binding"/>
    <property type="evidence" value="ECO:0007669"/>
    <property type="project" value="TreeGrafter"/>
</dbReference>
<protein>
    <recommendedName>
        <fullName evidence="6">Exoribonuclease phosphorolytic domain-containing protein</fullName>
    </recommendedName>
</protein>
<evidence type="ECO:0000256" key="2">
    <source>
        <dbReference type="ARBA" id="ARBA00004604"/>
    </source>
</evidence>
<dbReference type="PANTHER" id="PTHR11953:SF0">
    <property type="entry name" value="EXOSOME COMPLEX COMPONENT RRP41"/>
    <property type="match status" value="1"/>
</dbReference>
<keyword evidence="5" id="KW-0271">Exosome</keyword>
<gene>
    <name evidence="7" type="ORF">DBRI00130_LOCUS5169</name>
    <name evidence="8" type="ORF">DBRI00130_LOCUS5170</name>
</gene>
<dbReference type="GO" id="GO:0034475">
    <property type="term" value="P:U4 snRNA 3'-end processing"/>
    <property type="evidence" value="ECO:0007669"/>
    <property type="project" value="TreeGrafter"/>
</dbReference>
<dbReference type="FunFam" id="3.30.230.70:FF:000004">
    <property type="entry name" value="Exosome complex component Rrp41"/>
    <property type="match status" value="1"/>
</dbReference>
<evidence type="ECO:0000259" key="6">
    <source>
        <dbReference type="Pfam" id="PF01138"/>
    </source>
</evidence>
<dbReference type="InterPro" id="IPR020568">
    <property type="entry name" value="Ribosomal_Su5_D2-typ_SF"/>
</dbReference>
<evidence type="ECO:0000256" key="1">
    <source>
        <dbReference type="ARBA" id="ARBA00004496"/>
    </source>
</evidence>
<dbReference type="EMBL" id="HBNS01006398">
    <property type="protein sequence ID" value="CAE4588504.1"/>
    <property type="molecule type" value="Transcribed_RNA"/>
</dbReference>
<comment type="similarity">
    <text evidence="3">Belongs to the RNase PH family.</text>
</comment>
<dbReference type="EMBL" id="HBNS01006396">
    <property type="protein sequence ID" value="CAE4588502.1"/>
    <property type="molecule type" value="Transcribed_RNA"/>
</dbReference>
<dbReference type="GO" id="GO:0016075">
    <property type="term" value="P:rRNA catabolic process"/>
    <property type="evidence" value="ECO:0007669"/>
    <property type="project" value="TreeGrafter"/>
</dbReference>
<dbReference type="SUPFAM" id="SSF54211">
    <property type="entry name" value="Ribosomal protein S5 domain 2-like"/>
    <property type="match status" value="1"/>
</dbReference>
<sequence>MSSLRRTDLLSLSQLRNDGRKSNEIRRMRIQMSPISGGGGSKHVSGSALVQMGLTVALASVRGPMECIRRSDELPDRAILDVTVRQAPFAPSNSDRRYINPNTDRRLLEQSNLIKRAMEASILLHLHPKCRIEINVIVLADDGGRLCACINAVTLALIDAGVPMKDMVCACSAGLAPGLSLGGSDGDGGSGAEIIDLNKLETMGMGGESAVYLPCAIMPQRGTVVLAQCESRLNVKIFERVMEAAMEGCRAVFDVMQAAVRERSSTLLAAKNGNAFIETPFDL</sequence>
<dbReference type="InterPro" id="IPR001247">
    <property type="entry name" value="ExoRNase_PH_dom1"/>
</dbReference>
<dbReference type="GO" id="GO:0071028">
    <property type="term" value="P:nuclear mRNA surveillance"/>
    <property type="evidence" value="ECO:0007669"/>
    <property type="project" value="TreeGrafter"/>
</dbReference>
<dbReference type="GO" id="GO:0071051">
    <property type="term" value="P:poly(A)-dependent snoRNA 3'-end processing"/>
    <property type="evidence" value="ECO:0007669"/>
    <property type="project" value="TreeGrafter"/>
</dbReference>
<evidence type="ECO:0000256" key="5">
    <source>
        <dbReference type="ARBA" id="ARBA00022835"/>
    </source>
</evidence>
<evidence type="ECO:0000256" key="3">
    <source>
        <dbReference type="ARBA" id="ARBA00006678"/>
    </source>
</evidence>
<dbReference type="GO" id="GO:0005730">
    <property type="term" value="C:nucleolus"/>
    <property type="evidence" value="ECO:0007669"/>
    <property type="project" value="UniProtKB-SubCell"/>
</dbReference>
<keyword evidence="4" id="KW-0963">Cytoplasm</keyword>
<dbReference type="GO" id="GO:0000176">
    <property type="term" value="C:nuclear exosome (RNase complex)"/>
    <property type="evidence" value="ECO:0007669"/>
    <property type="project" value="TreeGrafter"/>
</dbReference>
<reference evidence="8" key="1">
    <citation type="submission" date="2021-01" db="EMBL/GenBank/DDBJ databases">
        <authorList>
            <person name="Corre E."/>
            <person name="Pelletier E."/>
            <person name="Niang G."/>
            <person name="Scheremetjew M."/>
            <person name="Finn R."/>
            <person name="Kale V."/>
            <person name="Holt S."/>
            <person name="Cochrane G."/>
            <person name="Meng A."/>
            <person name="Brown T."/>
            <person name="Cohen L."/>
        </authorList>
    </citation>
    <scope>NUCLEOTIDE SEQUENCE</scope>
    <source>
        <strain evidence="8">GSO104</strain>
    </source>
</reference>
<dbReference type="PANTHER" id="PTHR11953">
    <property type="entry name" value="EXOSOME COMPLEX COMPONENT"/>
    <property type="match status" value="1"/>
</dbReference>
<organism evidence="8">
    <name type="scientific">Ditylum brightwellii</name>
    <dbReference type="NCBI Taxonomy" id="49249"/>
    <lineage>
        <taxon>Eukaryota</taxon>
        <taxon>Sar</taxon>
        <taxon>Stramenopiles</taxon>
        <taxon>Ochrophyta</taxon>
        <taxon>Bacillariophyta</taxon>
        <taxon>Mediophyceae</taxon>
        <taxon>Lithodesmiophycidae</taxon>
        <taxon>Lithodesmiales</taxon>
        <taxon>Lithodesmiaceae</taxon>
        <taxon>Ditylum</taxon>
    </lineage>
</organism>
<dbReference type="InterPro" id="IPR050080">
    <property type="entry name" value="RNase_PH"/>
</dbReference>
<comment type="subcellular location">
    <subcellularLocation>
        <location evidence="1">Cytoplasm</location>
    </subcellularLocation>
    <subcellularLocation>
        <location evidence="2">Nucleus</location>
        <location evidence="2">Nucleolus</location>
    </subcellularLocation>
</comment>
<accession>A0A6V2BMY3</accession>
<proteinExistence type="inferred from homology"/>
<dbReference type="InterPro" id="IPR036345">
    <property type="entry name" value="ExoRNase_PH_dom2_sf"/>
</dbReference>
<dbReference type="Pfam" id="PF01138">
    <property type="entry name" value="RNase_PH"/>
    <property type="match status" value="1"/>
</dbReference>
<evidence type="ECO:0000313" key="7">
    <source>
        <dbReference type="EMBL" id="CAE4588502.1"/>
    </source>
</evidence>
<dbReference type="GO" id="GO:0000177">
    <property type="term" value="C:cytoplasmic exosome (RNase complex)"/>
    <property type="evidence" value="ECO:0007669"/>
    <property type="project" value="TreeGrafter"/>
</dbReference>
<dbReference type="InterPro" id="IPR027408">
    <property type="entry name" value="PNPase/RNase_PH_dom_sf"/>
</dbReference>
<evidence type="ECO:0000256" key="4">
    <source>
        <dbReference type="ARBA" id="ARBA00022490"/>
    </source>
</evidence>
<dbReference type="AlphaFoldDB" id="A0A6V2BMY3"/>